<dbReference type="Pfam" id="PF04082">
    <property type="entry name" value="Fungal_trans"/>
    <property type="match status" value="1"/>
</dbReference>
<dbReference type="InterPro" id="IPR007219">
    <property type="entry name" value="XnlR_reg_dom"/>
</dbReference>
<feature type="region of interest" description="Disordered" evidence="2">
    <location>
        <begin position="570"/>
        <end position="606"/>
    </location>
</feature>
<evidence type="ECO:0000256" key="1">
    <source>
        <dbReference type="ARBA" id="ARBA00023242"/>
    </source>
</evidence>
<dbReference type="OrthoDB" id="3266505at2759"/>
<dbReference type="SMART" id="SM00906">
    <property type="entry name" value="Fungal_trans"/>
    <property type="match status" value="1"/>
</dbReference>
<name>A0A3D8RYX3_9EURO</name>
<dbReference type="GO" id="GO:0008270">
    <property type="term" value="F:zinc ion binding"/>
    <property type="evidence" value="ECO:0007669"/>
    <property type="project" value="InterPro"/>
</dbReference>
<dbReference type="EMBL" id="PVWQ01000006">
    <property type="protein sequence ID" value="RDW79236.1"/>
    <property type="molecule type" value="Genomic_DNA"/>
</dbReference>
<comment type="caution">
    <text evidence="4">The sequence shown here is derived from an EMBL/GenBank/DDBJ whole genome shotgun (WGS) entry which is preliminary data.</text>
</comment>
<dbReference type="GO" id="GO:0003677">
    <property type="term" value="F:DNA binding"/>
    <property type="evidence" value="ECO:0007669"/>
    <property type="project" value="InterPro"/>
</dbReference>
<dbReference type="Proteomes" id="UP000256690">
    <property type="component" value="Unassembled WGS sequence"/>
</dbReference>
<evidence type="ECO:0000256" key="2">
    <source>
        <dbReference type="SAM" id="MobiDB-lite"/>
    </source>
</evidence>
<evidence type="ECO:0000259" key="3">
    <source>
        <dbReference type="SMART" id="SM00906"/>
    </source>
</evidence>
<feature type="region of interest" description="Disordered" evidence="2">
    <location>
        <begin position="29"/>
        <end position="72"/>
    </location>
</feature>
<dbReference type="STRING" id="1810919.A0A3D8RYX3"/>
<dbReference type="GO" id="GO:0003700">
    <property type="term" value="F:DNA-binding transcription factor activity"/>
    <property type="evidence" value="ECO:0007669"/>
    <property type="project" value="InterPro"/>
</dbReference>
<dbReference type="RefSeq" id="XP_026603936.1">
    <property type="nucleotide sequence ID" value="XM_026748104.1"/>
</dbReference>
<organism evidence="4 5">
    <name type="scientific">Aspergillus mulundensis</name>
    <dbReference type="NCBI Taxonomy" id="1810919"/>
    <lineage>
        <taxon>Eukaryota</taxon>
        <taxon>Fungi</taxon>
        <taxon>Dikarya</taxon>
        <taxon>Ascomycota</taxon>
        <taxon>Pezizomycotina</taxon>
        <taxon>Eurotiomycetes</taxon>
        <taxon>Eurotiomycetidae</taxon>
        <taxon>Eurotiales</taxon>
        <taxon>Aspergillaceae</taxon>
        <taxon>Aspergillus</taxon>
        <taxon>Aspergillus subgen. Nidulantes</taxon>
    </lineage>
</organism>
<accession>A0A3D8RYX3</accession>
<proteinExistence type="predicted"/>
<reference evidence="4 5" key="1">
    <citation type="journal article" date="2018" name="IMA Fungus">
        <title>IMA Genome-F 9: Draft genome sequence of Annulohypoxylon stygium, Aspergillus mulundensis, Berkeleyomyces basicola (syn. Thielaviopsis basicola), Ceratocystis smalleyi, two Cercospora beticola strains, Coleophoma cylindrospora, Fusarium fracticaudum, Phialophora cf. hyalina, and Morchella septimelata.</title>
        <authorList>
            <person name="Wingfield B.D."/>
            <person name="Bills G.F."/>
            <person name="Dong Y."/>
            <person name="Huang W."/>
            <person name="Nel W.J."/>
            <person name="Swalarsk-Parry B.S."/>
            <person name="Vaghefi N."/>
            <person name="Wilken P.M."/>
            <person name="An Z."/>
            <person name="de Beer Z.W."/>
            <person name="De Vos L."/>
            <person name="Chen L."/>
            <person name="Duong T.A."/>
            <person name="Gao Y."/>
            <person name="Hammerbacher A."/>
            <person name="Kikkert J.R."/>
            <person name="Li Y."/>
            <person name="Li H."/>
            <person name="Li K."/>
            <person name="Li Q."/>
            <person name="Liu X."/>
            <person name="Ma X."/>
            <person name="Naidoo K."/>
            <person name="Pethybridge S.J."/>
            <person name="Sun J."/>
            <person name="Steenkamp E.T."/>
            <person name="van der Nest M.A."/>
            <person name="van Wyk S."/>
            <person name="Wingfield M.J."/>
            <person name="Xiong C."/>
            <person name="Yue Q."/>
            <person name="Zhang X."/>
        </authorList>
    </citation>
    <scope>NUCLEOTIDE SEQUENCE [LARGE SCALE GENOMIC DNA]</scope>
    <source>
        <strain evidence="4 5">DSM 5745</strain>
    </source>
</reference>
<keyword evidence="1" id="KW-0539">Nucleus</keyword>
<sequence>MTMLAKRVCAIEKQLSRLSSALERYPSLSIGAEDAEQLRSTEQPADSDDTTDPLSSDGGGAHPGPGPTEELSYMGETSIRRTLQEVEDSLHELGLPVKDADAPTVVSPDSALTSETSATSSRSLRTWVLKILAKYQLCPRKADWVVLLDLYCDYVHPLYPFLHIPSLRRSYAQLVGETDVVTAGKESFAQVLLCLALGRCTTSVRAETNDGMQSSGWAFHAAALECVKDVVDPLGDTPASLSRLHVLTLMVVYLFRIDASERAHKVLSLTIIQAQHLGLHREAVLETATTFVAESSRRLWWCLYILDRRLSLTIGQPFVIQDTNMDTKLPLLLSETAMDALFHCPATSGPEDDSGCDDAQSPIPNLIAMVGYSKIAGKAWNNLYQAQSMDRASEPTLIASFEDLLSMWKHGLPPSLNCDEMRPCQDHIPGPPARGWQPKNRFLIVIRTLWLRILIRKPMCSRSSPNPWMTTFDNDAACVSLADRIIAFYSRIVDPYGIYTFPFIEYLLGAASTALGLIVKVPVFRLRHTHSVMQATHMLNTFCTKTWVSGKTLRSVKRFTDMMTDVINQCNNPRSLQPRNARSRDSNPPGTNGASNATSRKYSLEGSSQNATRLEFTAAPTGTLHGHSAVIGEQTRAVNADGNAHGLEGGTSSYHYPIMSSPHEMVDLPSFGPGPDFVGSFAPGLESLVITDYAFERSVADQNIMQGSGYIPYEDIAAGMLQ</sequence>
<dbReference type="InterPro" id="IPR050987">
    <property type="entry name" value="AtrR-like"/>
</dbReference>
<dbReference type="PANTHER" id="PTHR46910">
    <property type="entry name" value="TRANSCRIPTION FACTOR PDR1"/>
    <property type="match status" value="1"/>
</dbReference>
<evidence type="ECO:0000313" key="4">
    <source>
        <dbReference type="EMBL" id="RDW79236.1"/>
    </source>
</evidence>
<feature type="domain" description="Xylanolytic transcriptional activator regulatory" evidence="3">
    <location>
        <begin position="263"/>
        <end position="336"/>
    </location>
</feature>
<dbReference type="GeneID" id="38116458"/>
<dbReference type="CDD" id="cd12148">
    <property type="entry name" value="fungal_TF_MHR"/>
    <property type="match status" value="1"/>
</dbReference>
<keyword evidence="5" id="KW-1185">Reference proteome</keyword>
<dbReference type="PANTHER" id="PTHR46910:SF1">
    <property type="entry name" value="MISCELLANEOUS ZN(II)2CYS6 TRANSCRIPTION FACTOR (EUROFUNG)-RELATED"/>
    <property type="match status" value="1"/>
</dbReference>
<dbReference type="GO" id="GO:0006351">
    <property type="term" value="P:DNA-templated transcription"/>
    <property type="evidence" value="ECO:0007669"/>
    <property type="project" value="InterPro"/>
</dbReference>
<evidence type="ECO:0000313" key="5">
    <source>
        <dbReference type="Proteomes" id="UP000256690"/>
    </source>
</evidence>
<protein>
    <submittedName>
        <fullName evidence="4">Putative transcriptional regulatory protein</fullName>
    </submittedName>
</protein>
<gene>
    <name evidence="4" type="ORF">DSM5745_06088</name>
</gene>
<dbReference type="AlphaFoldDB" id="A0A3D8RYX3"/>